<evidence type="ECO:0008006" key="5">
    <source>
        <dbReference type="Google" id="ProtNLM"/>
    </source>
</evidence>
<sequence length="598" mass="65280">MRDIGNAVEDEQRARLQKALSQAYLSHQISQLEHKVNAISIPQNQPEPSQQQGDRVIRKLGRIDDSHHDDEEDSDAFKFDDENEREHEEREWRVSVLDVSALLWAPKAVRRLVGLGGEVIISLEGMFIFSSSMSTCSFSLRQRSLARTRFCNFHLLVLASVMIIIRSRFLNYHLLLSTFTLDPYNVHVLTLSAIHTLDLLKKGDHPSATQARSAARYIEHATRHHRLLSSDPSITVQTGTNYKRGSGMRIQRADECLEPSSVALVPLPGELPRWISNVLACAAYFERIARVEDAEALTAVLCVANPPLSVPPGEEGSHVERGEGALISEQAERFELGVEVLRDEDEEIGRGFGGRDRAAARGRGRGRGGGGGRGRVAGHSAGRGAGKGTRQKEEPEREVKILLRRPQSDTERVASGSPNTETSPLPAVALPTEINASPRLVLASPRLPPSPKIRPPPPPPAPGEPRLFDPNSGHFQGPPGEHMHPSLHQHHHSHNQRPPSDGIHPHPPPPARDGMPPPRGYGRGGRGGERGRGGRGRGRGGSTGGGGPRNGEFVLLQRPGPPADPQILTPRARPPPPPAPTAAVPDSPRRMILLQRPK</sequence>
<feature type="region of interest" description="Disordered" evidence="1">
    <location>
        <begin position="63"/>
        <end position="82"/>
    </location>
</feature>
<comment type="caution">
    <text evidence="3">The sequence shown here is derived from an EMBL/GenBank/DDBJ whole genome shotgun (WGS) entry which is preliminary data.</text>
</comment>
<keyword evidence="2" id="KW-0472">Membrane</keyword>
<feature type="compositionally biased region" description="Pro residues" evidence="1">
    <location>
        <begin position="505"/>
        <end position="519"/>
    </location>
</feature>
<feature type="compositionally biased region" description="Gly residues" evidence="1">
    <location>
        <begin position="367"/>
        <end position="387"/>
    </location>
</feature>
<keyword evidence="4" id="KW-1185">Reference proteome</keyword>
<protein>
    <recommendedName>
        <fullName evidence="5">PIN domain-containing protein</fullName>
    </recommendedName>
</protein>
<dbReference type="OrthoDB" id="69928at2759"/>
<proteinExistence type="predicted"/>
<feature type="transmembrane region" description="Helical" evidence="2">
    <location>
        <begin position="150"/>
        <end position="169"/>
    </location>
</feature>
<gene>
    <name evidence="3" type="ORF">BCR39DRAFT_226994</name>
</gene>
<feature type="compositionally biased region" description="Gly residues" evidence="1">
    <location>
        <begin position="539"/>
        <end position="549"/>
    </location>
</feature>
<dbReference type="STRING" id="71784.A0A1Y2AY05"/>
<evidence type="ECO:0000256" key="1">
    <source>
        <dbReference type="SAM" id="MobiDB-lite"/>
    </source>
</evidence>
<dbReference type="AlphaFoldDB" id="A0A1Y2AY05"/>
<keyword evidence="2" id="KW-1133">Transmembrane helix</keyword>
<evidence type="ECO:0000256" key="2">
    <source>
        <dbReference type="SAM" id="Phobius"/>
    </source>
</evidence>
<accession>A0A1Y2AY05</accession>
<dbReference type="EMBL" id="MCFC01000038">
    <property type="protein sequence ID" value="ORY27473.1"/>
    <property type="molecule type" value="Genomic_DNA"/>
</dbReference>
<feature type="compositionally biased region" description="Basic residues" evidence="1">
    <location>
        <begin position="485"/>
        <end position="495"/>
    </location>
</feature>
<evidence type="ECO:0000313" key="3">
    <source>
        <dbReference type="EMBL" id="ORY27473.1"/>
    </source>
</evidence>
<feature type="compositionally biased region" description="Pro residues" evidence="1">
    <location>
        <begin position="446"/>
        <end position="463"/>
    </location>
</feature>
<feature type="compositionally biased region" description="Basic and acidic residues" evidence="1">
    <location>
        <begin position="390"/>
        <end position="412"/>
    </location>
</feature>
<name>A0A1Y2AY05_9TREE</name>
<keyword evidence="2" id="KW-0812">Transmembrane</keyword>
<reference evidence="3 4" key="1">
    <citation type="submission" date="2016-07" db="EMBL/GenBank/DDBJ databases">
        <title>Pervasive Adenine N6-methylation of Active Genes in Fungi.</title>
        <authorList>
            <consortium name="DOE Joint Genome Institute"/>
            <person name="Mondo S.J."/>
            <person name="Dannebaum R.O."/>
            <person name="Kuo R.C."/>
            <person name="Labutti K."/>
            <person name="Haridas S."/>
            <person name="Kuo A."/>
            <person name="Salamov A."/>
            <person name="Ahrendt S.R."/>
            <person name="Lipzen A."/>
            <person name="Sullivan W."/>
            <person name="Andreopoulos W.B."/>
            <person name="Clum A."/>
            <person name="Lindquist E."/>
            <person name="Daum C."/>
            <person name="Ramamoorthy G.K."/>
            <person name="Gryganskyi A."/>
            <person name="Culley D."/>
            <person name="Magnuson J.K."/>
            <person name="James T.Y."/>
            <person name="O'Malley M.A."/>
            <person name="Stajich J.E."/>
            <person name="Spatafora J.W."/>
            <person name="Visel A."/>
            <person name="Grigoriev I.V."/>
        </authorList>
    </citation>
    <scope>NUCLEOTIDE SEQUENCE [LARGE SCALE GENOMIC DNA]</scope>
    <source>
        <strain evidence="3 4">68-887.2</strain>
    </source>
</reference>
<feature type="region of interest" description="Disordered" evidence="1">
    <location>
        <begin position="349"/>
        <end position="598"/>
    </location>
</feature>
<organism evidence="3 4">
    <name type="scientific">Naematelia encephala</name>
    <dbReference type="NCBI Taxonomy" id="71784"/>
    <lineage>
        <taxon>Eukaryota</taxon>
        <taxon>Fungi</taxon>
        <taxon>Dikarya</taxon>
        <taxon>Basidiomycota</taxon>
        <taxon>Agaricomycotina</taxon>
        <taxon>Tremellomycetes</taxon>
        <taxon>Tremellales</taxon>
        <taxon>Naemateliaceae</taxon>
        <taxon>Naematelia</taxon>
    </lineage>
</organism>
<dbReference type="InParanoid" id="A0A1Y2AY05"/>
<evidence type="ECO:0000313" key="4">
    <source>
        <dbReference type="Proteomes" id="UP000193986"/>
    </source>
</evidence>
<dbReference type="Proteomes" id="UP000193986">
    <property type="component" value="Unassembled WGS sequence"/>
</dbReference>